<evidence type="ECO:0000259" key="9">
    <source>
        <dbReference type="Pfam" id="PF01895"/>
    </source>
</evidence>
<dbReference type="Gene3D" id="1.20.58.220">
    <property type="entry name" value="Phosphate transport system protein phou homolog 2, domain 2"/>
    <property type="match status" value="1"/>
</dbReference>
<dbReference type="SUPFAM" id="SSF109755">
    <property type="entry name" value="PhoU-like"/>
    <property type="match status" value="1"/>
</dbReference>
<reference evidence="10 11" key="1">
    <citation type="submission" date="2017-04" db="EMBL/GenBank/DDBJ databases">
        <authorList>
            <person name="Afonso C.L."/>
            <person name="Miller P.J."/>
            <person name="Scott M.A."/>
            <person name="Spackman E."/>
            <person name="Goraichik I."/>
            <person name="Dimitrov K.M."/>
            <person name="Suarez D.L."/>
            <person name="Swayne D.E."/>
        </authorList>
    </citation>
    <scope>NUCLEOTIDE SEQUENCE [LARGE SCALE GENOMIC DNA]</scope>
    <source>
        <strain evidence="10 11">A2P</strain>
    </source>
</reference>
<dbReference type="FunFam" id="1.20.58.220:FF:000004">
    <property type="entry name" value="Phosphate-specific transport system accessory protein PhoU"/>
    <property type="match status" value="1"/>
</dbReference>
<dbReference type="STRING" id="286727.SAMN02982917_5161"/>
<dbReference type="NCBIfam" id="TIGR02135">
    <property type="entry name" value="phoU_full"/>
    <property type="match status" value="1"/>
</dbReference>
<dbReference type="GO" id="GO:0006817">
    <property type="term" value="P:phosphate ion transport"/>
    <property type="evidence" value="ECO:0007669"/>
    <property type="project" value="UniProtKB-KW"/>
</dbReference>
<dbReference type="GO" id="GO:0045936">
    <property type="term" value="P:negative regulation of phosphate metabolic process"/>
    <property type="evidence" value="ECO:0007669"/>
    <property type="project" value="InterPro"/>
</dbReference>
<feature type="domain" description="PhoU" evidence="9">
    <location>
        <begin position="38"/>
        <end position="125"/>
    </location>
</feature>
<comment type="subcellular location">
    <subcellularLocation>
        <location evidence="1 8">Cytoplasm</location>
    </subcellularLocation>
</comment>
<comment type="subunit">
    <text evidence="3 8">Homodimer.</text>
</comment>
<dbReference type="PANTHER" id="PTHR42930">
    <property type="entry name" value="PHOSPHATE-SPECIFIC TRANSPORT SYSTEM ACCESSORY PROTEIN PHOU"/>
    <property type="match status" value="1"/>
</dbReference>
<name>A0A1X7H9A5_9PROT</name>
<evidence type="ECO:0000256" key="8">
    <source>
        <dbReference type="PIRNR" id="PIRNR003107"/>
    </source>
</evidence>
<evidence type="ECO:0000256" key="4">
    <source>
        <dbReference type="ARBA" id="ARBA00022448"/>
    </source>
</evidence>
<comment type="similarity">
    <text evidence="2 8">Belongs to the PhoU family.</text>
</comment>
<accession>A0A1X7H9A5</accession>
<evidence type="ECO:0000256" key="7">
    <source>
        <dbReference type="ARBA" id="ARBA00056181"/>
    </source>
</evidence>
<dbReference type="Proteomes" id="UP000192936">
    <property type="component" value="Unassembled WGS sequence"/>
</dbReference>
<evidence type="ECO:0000256" key="6">
    <source>
        <dbReference type="ARBA" id="ARBA00022592"/>
    </source>
</evidence>
<dbReference type="GO" id="GO:0030643">
    <property type="term" value="P:intracellular phosphate ion homeostasis"/>
    <property type="evidence" value="ECO:0007669"/>
    <property type="project" value="InterPro"/>
</dbReference>
<keyword evidence="6 8" id="KW-0592">Phosphate transport</keyword>
<dbReference type="EMBL" id="FXAK01000007">
    <property type="protein sequence ID" value="SMF81162.1"/>
    <property type="molecule type" value="Genomic_DNA"/>
</dbReference>
<evidence type="ECO:0000256" key="1">
    <source>
        <dbReference type="ARBA" id="ARBA00004496"/>
    </source>
</evidence>
<dbReference type="PANTHER" id="PTHR42930:SF3">
    <property type="entry name" value="PHOSPHATE-SPECIFIC TRANSPORT SYSTEM ACCESSORY PROTEIN PHOU"/>
    <property type="match status" value="1"/>
</dbReference>
<sequence length="250" mass="27145">MVSALHKTAGKGLATMKTSAPHIVSAFEDALKRLKSAIVQMAGAAETQIDQALTCLAQRNPELAREIVESDARLDSFEHDIEAHCMRLLALRQPVADDLREVIAALKIAGNLERIGDHAANTAKRAVAIFSLPDAGSMAGLPQLGRLVRERLSAVIDAYVDNDGEAALRIWRTDDEVDALYTSLVAEVERSALAAPDQFTAHMHLMMIAKNLERIGDHATNIAEVVYFVSTGEALLDERPKADHSYDPVS</sequence>
<evidence type="ECO:0000313" key="11">
    <source>
        <dbReference type="Proteomes" id="UP000192936"/>
    </source>
</evidence>
<evidence type="ECO:0000313" key="10">
    <source>
        <dbReference type="EMBL" id="SMF81162.1"/>
    </source>
</evidence>
<keyword evidence="4 8" id="KW-0813">Transport</keyword>
<evidence type="ECO:0000256" key="2">
    <source>
        <dbReference type="ARBA" id="ARBA00008107"/>
    </source>
</evidence>
<dbReference type="Pfam" id="PF01895">
    <property type="entry name" value="PhoU"/>
    <property type="match status" value="2"/>
</dbReference>
<dbReference type="GO" id="GO:0005737">
    <property type="term" value="C:cytoplasm"/>
    <property type="evidence" value="ECO:0007669"/>
    <property type="project" value="UniProtKB-SubCell"/>
</dbReference>
<keyword evidence="5 8" id="KW-0963">Cytoplasm</keyword>
<organism evidence="10 11">
    <name type="scientific">Azospirillum oryzae</name>
    <dbReference type="NCBI Taxonomy" id="286727"/>
    <lineage>
        <taxon>Bacteria</taxon>
        <taxon>Pseudomonadati</taxon>
        <taxon>Pseudomonadota</taxon>
        <taxon>Alphaproteobacteria</taxon>
        <taxon>Rhodospirillales</taxon>
        <taxon>Azospirillaceae</taxon>
        <taxon>Azospirillum</taxon>
    </lineage>
</organism>
<dbReference type="InterPro" id="IPR028366">
    <property type="entry name" value="PhoU"/>
</dbReference>
<protein>
    <recommendedName>
        <fullName evidence="8">Phosphate-specific transport system accessory protein PhoU</fullName>
    </recommendedName>
</protein>
<comment type="function">
    <text evidence="7 8">Plays a role in the regulation of phosphate uptake.</text>
</comment>
<dbReference type="InterPro" id="IPR038078">
    <property type="entry name" value="PhoU-like_sf"/>
</dbReference>
<evidence type="ECO:0000256" key="5">
    <source>
        <dbReference type="ARBA" id="ARBA00022490"/>
    </source>
</evidence>
<evidence type="ECO:0000256" key="3">
    <source>
        <dbReference type="ARBA" id="ARBA00011738"/>
    </source>
</evidence>
<gene>
    <name evidence="10" type="ORF">SAMN02982917_5161</name>
</gene>
<feature type="domain" description="PhoU" evidence="9">
    <location>
        <begin position="142"/>
        <end position="226"/>
    </location>
</feature>
<proteinExistence type="inferred from homology"/>
<dbReference type="PIRSF" id="PIRSF003107">
    <property type="entry name" value="PhoU"/>
    <property type="match status" value="1"/>
</dbReference>
<dbReference type="InterPro" id="IPR026022">
    <property type="entry name" value="PhoU_dom"/>
</dbReference>
<dbReference type="AlphaFoldDB" id="A0A1X7H9A5"/>